<dbReference type="PANTHER" id="PTHR24064">
    <property type="entry name" value="SOLUTE CARRIER FAMILY 22 MEMBER"/>
    <property type="match status" value="1"/>
</dbReference>
<feature type="transmembrane region" description="Helical" evidence="5">
    <location>
        <begin position="145"/>
        <end position="162"/>
    </location>
</feature>
<name>A0AAW1SEH8_9CHLO</name>
<evidence type="ECO:0000256" key="4">
    <source>
        <dbReference type="ARBA" id="ARBA00023136"/>
    </source>
</evidence>
<gene>
    <name evidence="7" type="ORF">WJX74_003785</name>
</gene>
<feature type="transmembrane region" description="Helical" evidence="5">
    <location>
        <begin position="229"/>
        <end position="249"/>
    </location>
</feature>
<feature type="transmembrane region" description="Helical" evidence="5">
    <location>
        <begin position="31"/>
        <end position="53"/>
    </location>
</feature>
<dbReference type="InterPro" id="IPR020846">
    <property type="entry name" value="MFS_dom"/>
</dbReference>
<keyword evidence="2 5" id="KW-0812">Transmembrane</keyword>
<dbReference type="AlphaFoldDB" id="A0AAW1SEH8"/>
<reference evidence="7 8" key="1">
    <citation type="journal article" date="2024" name="Nat. Commun.">
        <title>Phylogenomics reveals the evolutionary origins of lichenization in chlorophyte algae.</title>
        <authorList>
            <person name="Puginier C."/>
            <person name="Libourel C."/>
            <person name="Otte J."/>
            <person name="Skaloud P."/>
            <person name="Haon M."/>
            <person name="Grisel S."/>
            <person name="Petersen M."/>
            <person name="Berrin J.G."/>
            <person name="Delaux P.M."/>
            <person name="Dal Grande F."/>
            <person name="Keller J."/>
        </authorList>
    </citation>
    <scope>NUCLEOTIDE SEQUENCE [LARGE SCALE GENOMIC DNA]</scope>
    <source>
        <strain evidence="7 8">SAG 2145</strain>
    </source>
</reference>
<dbReference type="EMBL" id="JALJOS010000001">
    <property type="protein sequence ID" value="KAK9844540.1"/>
    <property type="molecule type" value="Genomic_DNA"/>
</dbReference>
<protein>
    <recommendedName>
        <fullName evidence="6">Major facilitator superfamily (MFS) profile domain-containing protein</fullName>
    </recommendedName>
</protein>
<accession>A0AAW1SEH8</accession>
<keyword evidence="4 5" id="KW-0472">Membrane</keyword>
<evidence type="ECO:0000313" key="7">
    <source>
        <dbReference type="EMBL" id="KAK9844540.1"/>
    </source>
</evidence>
<evidence type="ECO:0000313" key="8">
    <source>
        <dbReference type="Proteomes" id="UP001438707"/>
    </source>
</evidence>
<comment type="subcellular location">
    <subcellularLocation>
        <location evidence="1">Membrane</location>
        <topology evidence="1">Multi-pass membrane protein</topology>
    </subcellularLocation>
</comment>
<dbReference type="PROSITE" id="PS50850">
    <property type="entry name" value="MFS"/>
    <property type="match status" value="1"/>
</dbReference>
<feature type="transmembrane region" description="Helical" evidence="5">
    <location>
        <begin position="116"/>
        <end position="136"/>
    </location>
</feature>
<feature type="transmembrane region" description="Helical" evidence="5">
    <location>
        <begin position="310"/>
        <end position="332"/>
    </location>
</feature>
<dbReference type="GO" id="GO:0022857">
    <property type="term" value="F:transmembrane transporter activity"/>
    <property type="evidence" value="ECO:0007669"/>
    <property type="project" value="InterPro"/>
</dbReference>
<evidence type="ECO:0000256" key="5">
    <source>
        <dbReference type="SAM" id="Phobius"/>
    </source>
</evidence>
<feature type="transmembrane region" description="Helical" evidence="5">
    <location>
        <begin position="367"/>
        <end position="390"/>
    </location>
</feature>
<sequence length="535" mass="57438">MSASVSIRKEVSIDEALQKSIGEFGWGQKKLFLLVSLPLIPAALQAFLLPFTLSDPAKQHWWECTAAAGEACHSLFTQTSPDLCSLPRESWRWTRRSHSIISEWNLLCGNSWAPQLVYTGFFVGLLIGTTAFGAFADRYGRRKGLLLACGLASLMACTNSLAPSFWWYLLLQSGTGIGVAGVWLLSFAMATEPAGPAWQGHAGIATHLFFATGACLASVLALLVPNWRLATFVAGIFMAAPLLLAAYLVESPRWLLATGRKGEAAAGLAAIASLNKTHLPEAPLADMGVALGALRPISDAFAHARLQRRILLLLLSAFALALAYWVVLMMLGSAQGSLYLNQALAAAVELPALLLTLLLLDRAGRRPVFSFALLQGGTSLLLCTLTFGWLQRMWLIASKVGVAAGLALLPMYAAELFPHSLRASVVDALQQAARVGCCTAPGLLLVADKAPEFVPFLAVGAALLIPGVLSMTLPETLDSGSLDTGQELASPRLRIKWPGIFRAQTLRQWLRPFKAHSGFSFSRLSETDMQSNVLS</sequence>
<proteinExistence type="predicted"/>
<dbReference type="Pfam" id="PF00083">
    <property type="entry name" value="Sugar_tr"/>
    <property type="match status" value="1"/>
</dbReference>
<dbReference type="Gene3D" id="1.20.1250.20">
    <property type="entry name" value="MFS general substrate transporter like domains"/>
    <property type="match status" value="1"/>
</dbReference>
<keyword evidence="8" id="KW-1185">Reference proteome</keyword>
<keyword evidence="3 5" id="KW-1133">Transmembrane helix</keyword>
<dbReference type="InterPro" id="IPR036259">
    <property type="entry name" value="MFS_trans_sf"/>
</dbReference>
<evidence type="ECO:0000259" key="6">
    <source>
        <dbReference type="PROSITE" id="PS50850"/>
    </source>
</evidence>
<comment type="caution">
    <text evidence="7">The sequence shown here is derived from an EMBL/GenBank/DDBJ whole genome shotgun (WGS) entry which is preliminary data.</text>
</comment>
<feature type="transmembrane region" description="Helical" evidence="5">
    <location>
        <begin position="202"/>
        <end position="223"/>
    </location>
</feature>
<dbReference type="SUPFAM" id="SSF103473">
    <property type="entry name" value="MFS general substrate transporter"/>
    <property type="match status" value="1"/>
</dbReference>
<feature type="transmembrane region" description="Helical" evidence="5">
    <location>
        <begin position="338"/>
        <end position="360"/>
    </location>
</feature>
<feature type="transmembrane region" description="Helical" evidence="5">
    <location>
        <begin position="168"/>
        <end position="190"/>
    </location>
</feature>
<feature type="domain" description="Major facilitator superfamily (MFS) profile" evidence="6">
    <location>
        <begin position="31"/>
        <end position="478"/>
    </location>
</feature>
<dbReference type="GO" id="GO:0016020">
    <property type="term" value="C:membrane"/>
    <property type="evidence" value="ECO:0007669"/>
    <property type="project" value="UniProtKB-SubCell"/>
</dbReference>
<organism evidence="7 8">
    <name type="scientific">Apatococcus lobatus</name>
    <dbReference type="NCBI Taxonomy" id="904363"/>
    <lineage>
        <taxon>Eukaryota</taxon>
        <taxon>Viridiplantae</taxon>
        <taxon>Chlorophyta</taxon>
        <taxon>core chlorophytes</taxon>
        <taxon>Trebouxiophyceae</taxon>
        <taxon>Chlorellales</taxon>
        <taxon>Chlorellaceae</taxon>
        <taxon>Apatococcus</taxon>
    </lineage>
</organism>
<dbReference type="Proteomes" id="UP001438707">
    <property type="component" value="Unassembled WGS sequence"/>
</dbReference>
<evidence type="ECO:0000256" key="1">
    <source>
        <dbReference type="ARBA" id="ARBA00004141"/>
    </source>
</evidence>
<evidence type="ECO:0000256" key="2">
    <source>
        <dbReference type="ARBA" id="ARBA00022692"/>
    </source>
</evidence>
<evidence type="ECO:0000256" key="3">
    <source>
        <dbReference type="ARBA" id="ARBA00022989"/>
    </source>
</evidence>
<dbReference type="InterPro" id="IPR005828">
    <property type="entry name" value="MFS_sugar_transport-like"/>
</dbReference>
<dbReference type="InterPro" id="IPR005829">
    <property type="entry name" value="Sugar_transporter_CS"/>
</dbReference>
<dbReference type="PROSITE" id="PS00216">
    <property type="entry name" value="SUGAR_TRANSPORT_1"/>
    <property type="match status" value="1"/>
</dbReference>